<sequence>MSGSNPTAIYNAYNCSQGLINPSICHYTIPSLRNAGSTYKPHFRNSLSFPPRHKICYNCRHDDIIKPFLWTVYCLPIAFASPDEGKQWSTFLFQEVGAPQLSTIADYATWVVQVRDPDVINLCNGLCLLIAWTMMVYNKSWPSPFNAA</sequence>
<evidence type="ECO:0000313" key="1">
    <source>
        <dbReference type="EMBL" id="KAF9494580.1"/>
    </source>
</evidence>
<organism evidence="1 2">
    <name type="scientific">Pleurotus eryngii</name>
    <name type="common">Boletus of the steppes</name>
    <dbReference type="NCBI Taxonomy" id="5323"/>
    <lineage>
        <taxon>Eukaryota</taxon>
        <taxon>Fungi</taxon>
        <taxon>Dikarya</taxon>
        <taxon>Basidiomycota</taxon>
        <taxon>Agaricomycotina</taxon>
        <taxon>Agaricomycetes</taxon>
        <taxon>Agaricomycetidae</taxon>
        <taxon>Agaricales</taxon>
        <taxon>Pleurotineae</taxon>
        <taxon>Pleurotaceae</taxon>
        <taxon>Pleurotus</taxon>
    </lineage>
</organism>
<keyword evidence="2" id="KW-1185">Reference proteome</keyword>
<protein>
    <submittedName>
        <fullName evidence="1">Uncharacterized protein</fullName>
    </submittedName>
</protein>
<comment type="caution">
    <text evidence="1">The sequence shown here is derived from an EMBL/GenBank/DDBJ whole genome shotgun (WGS) entry which is preliminary data.</text>
</comment>
<evidence type="ECO:0000313" key="2">
    <source>
        <dbReference type="Proteomes" id="UP000807025"/>
    </source>
</evidence>
<name>A0A9P5ZXN3_PLEER</name>
<accession>A0A9P5ZXN3</accession>
<dbReference type="EMBL" id="MU154571">
    <property type="protein sequence ID" value="KAF9494580.1"/>
    <property type="molecule type" value="Genomic_DNA"/>
</dbReference>
<reference evidence="1" key="1">
    <citation type="submission" date="2020-11" db="EMBL/GenBank/DDBJ databases">
        <authorList>
            <consortium name="DOE Joint Genome Institute"/>
            <person name="Ahrendt S."/>
            <person name="Riley R."/>
            <person name="Andreopoulos W."/>
            <person name="Labutti K."/>
            <person name="Pangilinan J."/>
            <person name="Ruiz-Duenas F.J."/>
            <person name="Barrasa J.M."/>
            <person name="Sanchez-Garcia M."/>
            <person name="Camarero S."/>
            <person name="Miyauchi S."/>
            <person name="Serrano A."/>
            <person name="Linde D."/>
            <person name="Babiker R."/>
            <person name="Drula E."/>
            <person name="Ayuso-Fernandez I."/>
            <person name="Pacheco R."/>
            <person name="Padilla G."/>
            <person name="Ferreira P."/>
            <person name="Barriuso J."/>
            <person name="Kellner H."/>
            <person name="Castanera R."/>
            <person name="Alfaro M."/>
            <person name="Ramirez L."/>
            <person name="Pisabarro A.G."/>
            <person name="Kuo A."/>
            <person name="Tritt A."/>
            <person name="Lipzen A."/>
            <person name="He G."/>
            <person name="Yan M."/>
            <person name="Ng V."/>
            <person name="Cullen D."/>
            <person name="Martin F."/>
            <person name="Rosso M.-N."/>
            <person name="Henrissat B."/>
            <person name="Hibbett D."/>
            <person name="Martinez A.T."/>
            <person name="Grigoriev I.V."/>
        </authorList>
    </citation>
    <scope>NUCLEOTIDE SEQUENCE</scope>
    <source>
        <strain evidence="1">ATCC 90797</strain>
    </source>
</reference>
<gene>
    <name evidence="1" type="ORF">BDN71DRAFT_1431659</name>
</gene>
<proteinExistence type="predicted"/>
<dbReference type="AlphaFoldDB" id="A0A9P5ZXN3"/>
<dbReference type="Proteomes" id="UP000807025">
    <property type="component" value="Unassembled WGS sequence"/>
</dbReference>